<dbReference type="Pfam" id="PF24545">
    <property type="entry name" value="Ig_TPPC8_1st"/>
    <property type="match status" value="1"/>
</dbReference>
<dbReference type="STRING" id="188477.A0A433THQ4"/>
<dbReference type="InterPro" id="IPR024420">
    <property type="entry name" value="TRAPP_III_complex_Trs85"/>
</dbReference>
<dbReference type="PANTHER" id="PTHR12975">
    <property type="entry name" value="TRANSPORT PROTEIN TRAPP"/>
    <property type="match status" value="1"/>
</dbReference>
<name>A0A433THQ4_ELYCH</name>
<evidence type="ECO:0000259" key="2">
    <source>
        <dbReference type="Pfam" id="PF24542"/>
    </source>
</evidence>
<evidence type="ECO:0008006" key="8">
    <source>
        <dbReference type="Google" id="ProtNLM"/>
    </source>
</evidence>
<feature type="non-terminal residue" evidence="6">
    <location>
        <position position="1"/>
    </location>
</feature>
<dbReference type="Pfam" id="PF24544">
    <property type="entry name" value="Ig_TPPC8_2nd"/>
    <property type="match status" value="1"/>
</dbReference>
<feature type="domain" description="TPPC8 second Ig-like" evidence="3">
    <location>
        <begin position="819"/>
        <end position="973"/>
    </location>
</feature>
<accession>A0A433THQ4</accession>
<feature type="domain" description="TPPC8 C-terminal Ig-like" evidence="2">
    <location>
        <begin position="1260"/>
        <end position="1378"/>
    </location>
</feature>
<feature type="compositionally biased region" description="Polar residues" evidence="1">
    <location>
        <begin position="138"/>
        <end position="148"/>
    </location>
</feature>
<dbReference type="InterPro" id="IPR058538">
    <property type="entry name" value="Ig_TPPC8_2nd"/>
</dbReference>
<feature type="region of interest" description="Disordered" evidence="1">
    <location>
        <begin position="138"/>
        <end position="222"/>
    </location>
</feature>
<evidence type="ECO:0000256" key="1">
    <source>
        <dbReference type="SAM" id="MobiDB-lite"/>
    </source>
</evidence>
<dbReference type="InterPro" id="IPR058540">
    <property type="entry name" value="Ig_TPPC8_3rd"/>
</dbReference>
<dbReference type="GO" id="GO:1990072">
    <property type="term" value="C:TRAPPIII protein complex"/>
    <property type="evidence" value="ECO:0007669"/>
    <property type="project" value="TreeGrafter"/>
</dbReference>
<dbReference type="Proteomes" id="UP000271974">
    <property type="component" value="Unassembled WGS sequence"/>
</dbReference>
<protein>
    <recommendedName>
        <fullName evidence="8">Trafficking protein particle complex subunit 8</fullName>
    </recommendedName>
</protein>
<proteinExistence type="predicted"/>
<comment type="caution">
    <text evidence="6">The sequence shown here is derived from an EMBL/GenBank/DDBJ whole genome shotgun (WGS) entry which is preliminary data.</text>
</comment>
<feature type="domain" description="TPPC8 first Ig-like" evidence="4">
    <location>
        <begin position="588"/>
        <end position="818"/>
    </location>
</feature>
<evidence type="ECO:0000259" key="3">
    <source>
        <dbReference type="Pfam" id="PF24544"/>
    </source>
</evidence>
<dbReference type="PANTHER" id="PTHR12975:SF6">
    <property type="entry name" value="TRAFFICKING PROTEIN PARTICLE COMPLEX SUBUNIT 8"/>
    <property type="match status" value="1"/>
</dbReference>
<dbReference type="InterPro" id="IPR057651">
    <property type="entry name" value="Ig_TPPC8_C"/>
</dbReference>
<dbReference type="Pfam" id="PF12739">
    <property type="entry name" value="TRAPPC-Trs85"/>
    <property type="match status" value="1"/>
</dbReference>
<organism evidence="6 7">
    <name type="scientific">Elysia chlorotica</name>
    <name type="common">Eastern emerald elysia</name>
    <name type="synonym">Sea slug</name>
    <dbReference type="NCBI Taxonomy" id="188477"/>
    <lineage>
        <taxon>Eukaryota</taxon>
        <taxon>Metazoa</taxon>
        <taxon>Spiralia</taxon>
        <taxon>Lophotrochozoa</taxon>
        <taxon>Mollusca</taxon>
        <taxon>Gastropoda</taxon>
        <taxon>Heterobranchia</taxon>
        <taxon>Euthyneura</taxon>
        <taxon>Panpulmonata</taxon>
        <taxon>Sacoglossa</taxon>
        <taxon>Placobranchoidea</taxon>
        <taxon>Plakobranchidae</taxon>
        <taxon>Elysia</taxon>
    </lineage>
</organism>
<evidence type="ECO:0000313" key="7">
    <source>
        <dbReference type="Proteomes" id="UP000271974"/>
    </source>
</evidence>
<dbReference type="Pfam" id="PF24546">
    <property type="entry name" value="Ig_TPPC8_3rd"/>
    <property type="match status" value="1"/>
</dbReference>
<dbReference type="EMBL" id="RQTK01000355">
    <property type="protein sequence ID" value="RUS81108.1"/>
    <property type="molecule type" value="Genomic_DNA"/>
</dbReference>
<dbReference type="OrthoDB" id="203724at2759"/>
<evidence type="ECO:0000313" key="6">
    <source>
        <dbReference type="EMBL" id="RUS81108.1"/>
    </source>
</evidence>
<feature type="compositionally biased region" description="Low complexity" evidence="1">
    <location>
        <begin position="173"/>
        <end position="195"/>
    </location>
</feature>
<reference evidence="6 7" key="1">
    <citation type="submission" date="2019-01" db="EMBL/GenBank/DDBJ databases">
        <title>A draft genome assembly of the solar-powered sea slug Elysia chlorotica.</title>
        <authorList>
            <person name="Cai H."/>
            <person name="Li Q."/>
            <person name="Fang X."/>
            <person name="Li J."/>
            <person name="Curtis N.E."/>
            <person name="Altenburger A."/>
            <person name="Shibata T."/>
            <person name="Feng M."/>
            <person name="Maeda T."/>
            <person name="Schwartz J.A."/>
            <person name="Shigenobu S."/>
            <person name="Lundholm N."/>
            <person name="Nishiyama T."/>
            <person name="Yang H."/>
            <person name="Hasebe M."/>
            <person name="Li S."/>
            <person name="Pierce S.K."/>
            <person name="Wang J."/>
        </authorList>
    </citation>
    <scope>NUCLEOTIDE SEQUENCE [LARGE SCALE GENOMIC DNA]</scope>
    <source>
        <strain evidence="6">EC2010</strain>
        <tissue evidence="6">Whole organism of an adult</tissue>
    </source>
</reference>
<keyword evidence="7" id="KW-1185">Reference proteome</keyword>
<feature type="region of interest" description="Disordered" evidence="1">
    <location>
        <begin position="112"/>
        <end position="131"/>
    </location>
</feature>
<dbReference type="Pfam" id="PF24542">
    <property type="entry name" value="Ig_TPPC8_C"/>
    <property type="match status" value="1"/>
</dbReference>
<sequence length="1407" mass="156039">VFVVASNNSDPLGTFTALANQQVTQQQQFPNKLPRWFCQGILHYYVLLHDMVDGDQTRADSIYQNMKSTFGVQICHLLQVNSRSINTAESIKTAQPDPWSQFLVKPHSADEVENDNLPITDGSPNFPSRLLEMNRDQSQPGQLTNSMYDNMEESGSSGITSSSSVDQFSHPLASPTTPPSRDTPSPDSDPTAAASGYQGDHRTSNASHFKWSDRTNKSHGQCLTPSDLDRLRIFMHEFVVRALVPWVERQMKMLSEQVTSRKAIHRSFFSATKKWFGNKPQGPVPSTQNTTVVYTKDAPELQLRRLADLAFLFQMYDFAYHTYHTAKKDFNNDQAWLHFAGALEMASLSLFLQGPNTQKQYPHHYMETAISTYLAYSRNPQYATRATLTSTEALKKKAMFNEAAMQFLKMTSEDSDLTSALFLEQAAHCFLALKSPMVRKYSFHMILAGHRFNKAGQRKHSLRAYTQALQIYKGRHWSIAEDHIHFTIGRQSFNLKHLDKAAASFKHLLVQESKQPTSQQAAFLREYLFVYKQLLSQEDRDNSTYGQLPELPLPIIDCNASKVLLTPGKSLKDPSSKKTFASGVGFDCDAKDMVKWTNLEEKILSVVGRPGKGSLPLFTNNTDNHSSPVAFVGEAITVEVQVDNPLHVMLVLSEVTLLWTFIPAIQGSDPPQVISNEITTNVKKSLADEIIQTSVAKEVIVQGIQNERIQLTMTPRQPGQLRVVGLAYNLGTSSLAQNSAGLQESNSGIANQTVKPSYTSSVLVRGKQKLEPRGPRLNITKEDRTQKRYGPDRRLDLLVQEEMPILEISFLDFPESLLCGEVQCIEVEFTNKGKSPLQNLMVTSSHPRFFTFGCASNQRQSTNASSSQHDQQTLPTTKYPYVYQMRAPHCGAIGPSLTSTVSSNIICGGGDHSSADVLRIPLPDCEEGQLMPGKEVRLPMWIRGDDIGGIHEVDFLFYYEPVKSLSSVRHRVVRHQAILNTVESLSVRTTVVRPAASNGSSNGQELNSCIFACELENLSQVQVQRPHVQELQVTQVSCVSPQWTLLSLGTKHNSGVRLGSRETLQLVMKGLRQEQKTENNQDLVFSEVAFDRDQVNTSCSPCSDFYWRSWLRHQALAADKDGHCGGSEFSFPNDNQRHIGGKSDLIPSDATSDSRTLESAVYLRLTLVFLWKAWAVQESGQMRIVVGQHHVHVNRLNTVAVSYPVPATIPSSLSSGAAWGPKNTRTSLKFTHQDSISKTEDSFGGSGGPSNLDPEVSTRLVSYSFSHVHQRSHPFDHGLCLVPVTLNLQNHSGREVTVMVDTGKTPESFVSNSGSLVANPEGQQGLGAAAATVPSMRWVGLTQASLTLAKGQSSTLSLRGGMMRPGTYNVNCLSVFVTFSSDQSQMILQRHCTPSIVTLVDSSSPSL</sequence>
<feature type="compositionally biased region" description="Low complexity" evidence="1">
    <location>
        <begin position="154"/>
        <end position="164"/>
    </location>
</feature>
<gene>
    <name evidence="6" type="ORF">EGW08_011148</name>
</gene>
<feature type="compositionally biased region" description="Basic and acidic residues" evidence="1">
    <location>
        <begin position="1231"/>
        <end position="1241"/>
    </location>
</feature>
<dbReference type="InterPro" id="IPR058541">
    <property type="entry name" value="Ig_TPPC8_1st"/>
</dbReference>
<feature type="region of interest" description="Disordered" evidence="1">
    <location>
        <begin position="1229"/>
        <end position="1251"/>
    </location>
</feature>
<feature type="domain" description="TPPC8 third Ig-like" evidence="5">
    <location>
        <begin position="979"/>
        <end position="1192"/>
    </location>
</feature>
<evidence type="ECO:0000259" key="4">
    <source>
        <dbReference type="Pfam" id="PF24545"/>
    </source>
</evidence>
<evidence type="ECO:0000259" key="5">
    <source>
        <dbReference type="Pfam" id="PF24546"/>
    </source>
</evidence>